<name>A0A7G7LK80_HOFMI</name>
<dbReference type="GO" id="GO:0009449">
    <property type="term" value="P:gamma-aminobutyric acid biosynthetic process"/>
    <property type="evidence" value="ECO:0007669"/>
    <property type="project" value="TreeGrafter"/>
</dbReference>
<dbReference type="InterPro" id="IPR015421">
    <property type="entry name" value="PyrdxlP-dep_Trfase_major"/>
</dbReference>
<feature type="modified residue" description="N6-(pyridoxal phosphate)lysine" evidence="7">
    <location>
        <position position="428"/>
    </location>
</feature>
<evidence type="ECO:0000256" key="5">
    <source>
        <dbReference type="ARBA" id="ARBA00022898"/>
    </source>
</evidence>
<comment type="cofactor">
    <cofactor evidence="1 7">
        <name>pyridoxal 5'-phosphate</name>
        <dbReference type="ChEBI" id="CHEBI:597326"/>
    </cofactor>
</comment>
<dbReference type="InterPro" id="IPR021115">
    <property type="entry name" value="Pyridoxal-P_BS"/>
</dbReference>
<accession>A0A7G7LK80</accession>
<dbReference type="SUPFAM" id="SSF53383">
    <property type="entry name" value="PLP-dependent transferases"/>
    <property type="match status" value="1"/>
</dbReference>
<sequence length="619" mass="70267">MSVENVVPINRLLDVSSVKSSALLLLDEAQESKVLKSKDRVCGNTSLSAKQVLFENQPEEKGEEEIKRRSVLRKMKSCSSKYDDVFGTRNDLRRQLSQANQMLEETNIARRRLDKLNIDFSKKYAKELLPNEANPPTNTVDFLREVIEELFEYVRQSHDRNEPVLEFHHPMELKGNLDLEVPEGPETLAQILNDCREALKYAVKSGHPRFFNQLSSGMDVVSLAGEWLTSTVNSNMFTYEVSPVFVLMERIVLKRMREIIGWADGEGDGIFAPGGTIANLYAVLAARHKYYPEIKSKGSLAQSQLCMFTSRHAHYSLKSAAHIVGIGTDNCITVETDGIGKMRPDDLKAKISKAKDEGKVPFLVSCTMGTTVVGAFDPITEIADICEEHNLWLHADAAWGGGALMSNKWKHLLDGINRADSVTWNPHKMMGASLQCSAILVKEDGILESCNAMHASYLFQRDKHYDISYDTGDKAIQCGRHVDIFKLWLMWRAKGRVGFEYHMNHMMDLKAHLIKLIKETEGFELVFENPEYVNVCFWYIPPCLRKNAKGPQRDFVVNKVAPFIKAQMMDKGDLMVSYQPLDQYPNFFRMVISNQAATMDDIQFVITRIEELGKTFRLD</sequence>
<dbReference type="PROSITE" id="PS00392">
    <property type="entry name" value="DDC_GAD_HDC_YDC"/>
    <property type="match status" value="1"/>
</dbReference>
<evidence type="ECO:0000256" key="4">
    <source>
        <dbReference type="ARBA" id="ARBA00022793"/>
    </source>
</evidence>
<comment type="similarity">
    <text evidence="2">Belongs to the group II decarboxylase family.</text>
</comment>
<dbReference type="InterPro" id="IPR015424">
    <property type="entry name" value="PyrdxlP-dep_Trfase"/>
</dbReference>
<dbReference type="Pfam" id="PF00282">
    <property type="entry name" value="Pyridoxal_deC"/>
    <property type="match status" value="1"/>
</dbReference>
<dbReference type="CDD" id="cd06450">
    <property type="entry name" value="DOPA_deC_like"/>
    <property type="match status" value="1"/>
</dbReference>
<gene>
    <name evidence="8" type="primary">gad-1</name>
</gene>
<dbReference type="Gene3D" id="3.40.640.10">
    <property type="entry name" value="Type I PLP-dependent aspartate aminotransferase-like (Major domain)"/>
    <property type="match status" value="1"/>
</dbReference>
<keyword evidence="5 7" id="KW-0663">Pyridoxal phosphate</keyword>
<evidence type="ECO:0000256" key="1">
    <source>
        <dbReference type="ARBA" id="ARBA00001933"/>
    </source>
</evidence>
<dbReference type="EMBL" id="MT657938">
    <property type="protein sequence ID" value="QNG40897.1"/>
    <property type="molecule type" value="mRNA"/>
</dbReference>
<organism evidence="8">
    <name type="scientific">Hofstenia miamia</name>
    <name type="common">Three-banded panther worm</name>
    <dbReference type="NCBI Taxonomy" id="442651"/>
    <lineage>
        <taxon>Eukaryota</taxon>
        <taxon>Metazoa</taxon>
        <taxon>Xenacoelomorpha</taxon>
        <taxon>Acoelomorpha</taxon>
        <taxon>Acoela</taxon>
        <taxon>Hofsteniidae</taxon>
        <taxon>Hofstenia</taxon>
    </lineage>
</organism>
<dbReference type="FunFam" id="3.40.640.10:FF:000016">
    <property type="entry name" value="Glutamate decarboxylase like 1"/>
    <property type="match status" value="1"/>
</dbReference>
<evidence type="ECO:0000256" key="3">
    <source>
        <dbReference type="ARBA" id="ARBA00011738"/>
    </source>
</evidence>
<evidence type="ECO:0000313" key="8">
    <source>
        <dbReference type="EMBL" id="QNG40897.1"/>
    </source>
</evidence>
<dbReference type="Gene3D" id="3.90.1150.170">
    <property type="match status" value="1"/>
</dbReference>
<dbReference type="AlphaFoldDB" id="A0A7G7LK80"/>
<dbReference type="InterPro" id="IPR002129">
    <property type="entry name" value="PyrdxlP-dep_de-COase"/>
</dbReference>
<evidence type="ECO:0000256" key="6">
    <source>
        <dbReference type="ARBA" id="ARBA00023239"/>
    </source>
</evidence>
<comment type="subunit">
    <text evidence="3">Homodimer.</text>
</comment>
<reference evidence="8" key="1">
    <citation type="journal article" date="2020" name="Proc. R. Soc. B">
        <title>Neural architecture and regeneration in the acoel Hofstenia miamia.</title>
        <authorList>
            <person name="Hulett R.E."/>
            <person name="Potter D."/>
            <person name="Srivastava M."/>
        </authorList>
    </citation>
    <scope>NUCLEOTIDE SEQUENCE</scope>
</reference>
<protein>
    <submittedName>
        <fullName evidence="8">Glutamate decarboxylase 1</fullName>
    </submittedName>
</protein>
<keyword evidence="6" id="KW-0456">Lyase</keyword>
<dbReference type="GO" id="GO:0030170">
    <property type="term" value="F:pyridoxal phosphate binding"/>
    <property type="evidence" value="ECO:0007669"/>
    <property type="project" value="InterPro"/>
</dbReference>
<dbReference type="PANTHER" id="PTHR45677">
    <property type="entry name" value="GLUTAMATE DECARBOXYLASE-RELATED"/>
    <property type="match status" value="1"/>
</dbReference>
<keyword evidence="4" id="KW-0210">Decarboxylase</keyword>
<dbReference type="GO" id="GO:0005737">
    <property type="term" value="C:cytoplasm"/>
    <property type="evidence" value="ECO:0007669"/>
    <property type="project" value="TreeGrafter"/>
</dbReference>
<proteinExistence type="evidence at transcript level"/>
<evidence type="ECO:0000256" key="7">
    <source>
        <dbReference type="PIRSR" id="PIRSR602129-50"/>
    </source>
</evidence>
<evidence type="ECO:0000256" key="2">
    <source>
        <dbReference type="ARBA" id="ARBA00009533"/>
    </source>
</evidence>
<dbReference type="PANTHER" id="PTHR45677:SF10">
    <property type="entry name" value="GLUTAMATE DECARBOXYLASE"/>
    <property type="match status" value="1"/>
</dbReference>
<dbReference type="GO" id="GO:0004351">
    <property type="term" value="F:glutamate decarboxylase activity"/>
    <property type="evidence" value="ECO:0007669"/>
    <property type="project" value="TreeGrafter"/>
</dbReference>